<gene>
    <name evidence="2" type="ORF">GmarT_56720</name>
</gene>
<dbReference type="InterPro" id="IPR002035">
    <property type="entry name" value="VWF_A"/>
</dbReference>
<dbReference type="Proteomes" id="UP000322887">
    <property type="component" value="Chromosome"/>
</dbReference>
<name>A0ABX5YVL4_9PLAN</name>
<dbReference type="SMART" id="SM00327">
    <property type="entry name" value="VWA"/>
    <property type="match status" value="1"/>
</dbReference>
<dbReference type="Pfam" id="PF01882">
    <property type="entry name" value="DUF58"/>
    <property type="match status" value="1"/>
</dbReference>
<protein>
    <recommendedName>
        <fullName evidence="1">VWFA domain-containing protein</fullName>
    </recommendedName>
</protein>
<dbReference type="InterPro" id="IPR036465">
    <property type="entry name" value="vWFA_dom_sf"/>
</dbReference>
<accession>A0ABX5YVL4</accession>
<sequence>MKARGVRSLCFLFFTNHLISKSHRMLSHDAPLDDPTALARFGKLDVVTRLVVEGFMMGQHKSPFKGASVEFVEHRQYYPGDEIRHIDWRAYGKTGKYYVKEFEEETNLRCYLLLDCSGSMAYAGKTLSKLDYARQLAAALGYLLLSQRDAVGLITFDSKRRDFIQPSANPKNFGQMLDILEEARPRNETAISTVLREVQPLIKRRSLVVLISDCFDEPEALTTTLKQLRHDRHEVLLFQVVTPEEEEFPFSKPTQFRSLERRGHHQLVDPHQLRARYLEQYQEFCATLSRQCGSVNVDYLKFRTTDAYHLALGAFLNQRTRPGRK</sequence>
<dbReference type="PANTHER" id="PTHR33608:SF7">
    <property type="entry name" value="DUF58 DOMAIN-CONTAINING PROTEIN"/>
    <property type="match status" value="1"/>
</dbReference>
<keyword evidence="3" id="KW-1185">Reference proteome</keyword>
<dbReference type="InterPro" id="IPR002881">
    <property type="entry name" value="DUF58"/>
</dbReference>
<organism evidence="2 3">
    <name type="scientific">Gimesia maris</name>
    <dbReference type="NCBI Taxonomy" id="122"/>
    <lineage>
        <taxon>Bacteria</taxon>
        <taxon>Pseudomonadati</taxon>
        <taxon>Planctomycetota</taxon>
        <taxon>Planctomycetia</taxon>
        <taxon>Planctomycetales</taxon>
        <taxon>Planctomycetaceae</taxon>
        <taxon>Gimesia</taxon>
    </lineage>
</organism>
<feature type="domain" description="VWFA" evidence="1">
    <location>
        <begin position="107"/>
        <end position="279"/>
    </location>
</feature>
<dbReference type="SUPFAM" id="SSF53300">
    <property type="entry name" value="vWA-like"/>
    <property type="match status" value="1"/>
</dbReference>
<dbReference type="Gene3D" id="3.40.50.410">
    <property type="entry name" value="von Willebrand factor, type A domain"/>
    <property type="match status" value="1"/>
</dbReference>
<reference evidence="2 3" key="1">
    <citation type="submission" date="2019-08" db="EMBL/GenBank/DDBJ databases">
        <title>Deep-cultivation of Planctomycetes and their phenomic and genomic characterization uncovers novel biology.</title>
        <authorList>
            <person name="Wiegand S."/>
            <person name="Jogler M."/>
            <person name="Boedeker C."/>
            <person name="Pinto D."/>
            <person name="Vollmers J."/>
            <person name="Rivas-Marin E."/>
            <person name="Kohn T."/>
            <person name="Peeters S.H."/>
            <person name="Heuer A."/>
            <person name="Rast P."/>
            <person name="Oberbeckmann S."/>
            <person name="Bunk B."/>
            <person name="Jeske O."/>
            <person name="Meyerdierks A."/>
            <person name="Storesund J.E."/>
            <person name="Kallscheuer N."/>
            <person name="Luecker S."/>
            <person name="Lage O.M."/>
            <person name="Pohl T."/>
            <person name="Merkel B.J."/>
            <person name="Hornburger P."/>
            <person name="Mueller R.-W."/>
            <person name="Bruemmer F."/>
            <person name="Labrenz M."/>
            <person name="Spormann A.M."/>
            <person name="Op den Camp H."/>
            <person name="Overmann J."/>
            <person name="Amann R."/>
            <person name="Jetten M.S.M."/>
            <person name="Mascher T."/>
            <person name="Medema M.H."/>
            <person name="Devos D.P."/>
            <person name="Kaster A.-K."/>
            <person name="Ovreas L."/>
            <person name="Rohde M."/>
            <person name="Galperin M.Y."/>
            <person name="Jogler C."/>
        </authorList>
    </citation>
    <scope>NUCLEOTIDE SEQUENCE [LARGE SCALE GENOMIC DNA]</scope>
    <source>
        <strain evidence="2 3">DSM 8797</strain>
    </source>
</reference>
<evidence type="ECO:0000259" key="1">
    <source>
        <dbReference type="SMART" id="SM00327"/>
    </source>
</evidence>
<dbReference type="CDD" id="cd00198">
    <property type="entry name" value="vWFA"/>
    <property type="match status" value="1"/>
</dbReference>
<dbReference type="RefSeq" id="WP_002647364.1">
    <property type="nucleotide sequence ID" value="NZ_CP042910.1"/>
</dbReference>
<evidence type="ECO:0000313" key="2">
    <source>
        <dbReference type="EMBL" id="QEG19766.1"/>
    </source>
</evidence>
<dbReference type="GeneID" id="98650095"/>
<evidence type="ECO:0000313" key="3">
    <source>
        <dbReference type="Proteomes" id="UP000322887"/>
    </source>
</evidence>
<dbReference type="PANTHER" id="PTHR33608">
    <property type="entry name" value="BLL2464 PROTEIN"/>
    <property type="match status" value="1"/>
</dbReference>
<proteinExistence type="predicted"/>
<dbReference type="EMBL" id="CP042910">
    <property type="protein sequence ID" value="QEG19766.1"/>
    <property type="molecule type" value="Genomic_DNA"/>
</dbReference>